<proteinExistence type="predicted"/>
<name>A0ABN9TRA0_9DINO</name>
<accession>A0ABN9TRA0</accession>
<reference evidence="1" key="1">
    <citation type="submission" date="2023-10" db="EMBL/GenBank/DDBJ databases">
        <authorList>
            <person name="Chen Y."/>
            <person name="Shah S."/>
            <person name="Dougan E. K."/>
            <person name="Thang M."/>
            <person name="Chan C."/>
        </authorList>
    </citation>
    <scope>NUCLEOTIDE SEQUENCE [LARGE SCALE GENOMIC DNA]</scope>
</reference>
<keyword evidence="2" id="KW-1185">Reference proteome</keyword>
<dbReference type="EMBL" id="CAUYUJ010014999">
    <property type="protein sequence ID" value="CAK0848671.1"/>
    <property type="molecule type" value="Genomic_DNA"/>
</dbReference>
<protein>
    <submittedName>
        <fullName evidence="1">Uncharacterized protein</fullName>
    </submittedName>
</protein>
<organism evidence="1 2">
    <name type="scientific">Prorocentrum cordatum</name>
    <dbReference type="NCBI Taxonomy" id="2364126"/>
    <lineage>
        <taxon>Eukaryota</taxon>
        <taxon>Sar</taxon>
        <taxon>Alveolata</taxon>
        <taxon>Dinophyceae</taxon>
        <taxon>Prorocentrales</taxon>
        <taxon>Prorocentraceae</taxon>
        <taxon>Prorocentrum</taxon>
    </lineage>
</organism>
<dbReference type="Proteomes" id="UP001189429">
    <property type="component" value="Unassembled WGS sequence"/>
</dbReference>
<feature type="non-terminal residue" evidence="1">
    <location>
        <position position="1"/>
    </location>
</feature>
<sequence>RLAPGGAGRGAGDSEARGGRSSCGYVAHNGFLPLVEEPRARNAQREGYSRFRNIAGLERQGTYLDGYGFEVEFAYPMEGSGLSGEGVRDAGRNFVILERKGWGQRRAVDRLQRSLCVQLVQIQSLPGVAEARPDCSSLRIFLGELGCRALVAVDQLLGEVGAVSISLVYHGSYFRPMGLDARDGSAIARASAIEAGRPRSISAPREFRFIGGGAAPEPGGRSLGRSCRGDFSSVLASACEKLDGGALEVVPGASMCVICALTDVDLDAGRPSQAGFASGPYSCRHL</sequence>
<evidence type="ECO:0000313" key="2">
    <source>
        <dbReference type="Proteomes" id="UP001189429"/>
    </source>
</evidence>
<comment type="caution">
    <text evidence="1">The sequence shown here is derived from an EMBL/GenBank/DDBJ whole genome shotgun (WGS) entry which is preliminary data.</text>
</comment>
<gene>
    <name evidence="1" type="ORF">PCOR1329_LOCUS41563</name>
</gene>
<evidence type="ECO:0000313" key="1">
    <source>
        <dbReference type="EMBL" id="CAK0848671.1"/>
    </source>
</evidence>